<reference evidence="2 3" key="1">
    <citation type="submission" date="2017-12" db="EMBL/GenBank/DDBJ databases">
        <title>The genome sequence of Caulobacter flavus CGMCC1 15093.</title>
        <authorList>
            <person name="Gao J."/>
            <person name="Mao X."/>
            <person name="Sun J."/>
        </authorList>
    </citation>
    <scope>NUCLEOTIDE SEQUENCE [LARGE SCALE GENOMIC DNA]</scope>
    <source>
        <strain evidence="2 3">CGMCC1 15093</strain>
    </source>
</reference>
<dbReference type="EMBL" id="CP026100">
    <property type="protein sequence ID" value="AYV48367.1"/>
    <property type="molecule type" value="Genomic_DNA"/>
</dbReference>
<gene>
    <name evidence="1" type="ORF">C1707_20040</name>
    <name evidence="2" type="ORF">CFHF_25410</name>
</gene>
<evidence type="ECO:0000313" key="1">
    <source>
        <dbReference type="EMBL" id="AYV48367.1"/>
    </source>
</evidence>
<dbReference type="EMBL" id="PJRQ01000052">
    <property type="protein sequence ID" value="PLR06527.1"/>
    <property type="molecule type" value="Genomic_DNA"/>
</dbReference>
<keyword evidence="4" id="KW-1185">Reference proteome</keyword>
<evidence type="ECO:0000313" key="3">
    <source>
        <dbReference type="Proteomes" id="UP000234483"/>
    </source>
</evidence>
<dbReference type="OrthoDB" id="9874548at2"/>
<protein>
    <submittedName>
        <fullName evidence="2">Uncharacterized protein</fullName>
    </submittedName>
</protein>
<dbReference type="Proteomes" id="UP000281192">
    <property type="component" value="Chromosome"/>
</dbReference>
<name>A0A2N5CLA5_9CAUL</name>
<sequence length="149" mass="15635">MTDTLEALQITQGAAAELTCNIVLTVGPYASIDVDPNGRPFVALSAGPLPQPIWNVQILSWDGPMAKAYISNRSGKAFWNTDAGRGQPAPLYVQPGQPSTIILTLQPNRTTFLLEAAFQPGGNIGPAEGPGFAYLSTGAAAPVEIVFQP</sequence>
<dbReference type="Proteomes" id="UP000234483">
    <property type="component" value="Unassembled WGS sequence"/>
</dbReference>
<dbReference type="KEGG" id="cfh:C1707_20040"/>
<accession>A0A2N5CLA5</accession>
<organism evidence="2 3">
    <name type="scientific">Caulobacter flavus</name>
    <dbReference type="NCBI Taxonomy" id="1679497"/>
    <lineage>
        <taxon>Bacteria</taxon>
        <taxon>Pseudomonadati</taxon>
        <taxon>Pseudomonadota</taxon>
        <taxon>Alphaproteobacteria</taxon>
        <taxon>Caulobacterales</taxon>
        <taxon>Caulobacteraceae</taxon>
        <taxon>Caulobacter</taxon>
    </lineage>
</organism>
<evidence type="ECO:0000313" key="4">
    <source>
        <dbReference type="Proteomes" id="UP000281192"/>
    </source>
</evidence>
<dbReference type="AlphaFoldDB" id="A0A2N5CLA5"/>
<evidence type="ECO:0000313" key="2">
    <source>
        <dbReference type="EMBL" id="PLR06527.1"/>
    </source>
</evidence>
<dbReference type="RefSeq" id="WP_101715705.1">
    <property type="nucleotide sequence ID" value="NZ_CP026100.1"/>
</dbReference>
<proteinExistence type="predicted"/>
<reference evidence="1 4" key="2">
    <citation type="submission" date="2018-01" db="EMBL/GenBank/DDBJ databases">
        <title>Complete genome sequence of Caulobacter flavus RHGG3.</title>
        <authorList>
            <person name="Yang E."/>
        </authorList>
    </citation>
    <scope>NUCLEOTIDE SEQUENCE [LARGE SCALE GENOMIC DNA]</scope>
    <source>
        <strain evidence="1 4">RHGG3</strain>
    </source>
</reference>